<dbReference type="GO" id="GO:0009536">
    <property type="term" value="C:plastid"/>
    <property type="evidence" value="ECO:0007669"/>
    <property type="project" value="UniProtKB-SubCell"/>
</dbReference>
<evidence type="ECO:0000313" key="5">
    <source>
        <dbReference type="EMBL" id="ARW64902.1"/>
    </source>
</evidence>
<dbReference type="PANTHER" id="PTHR39638">
    <property type="entry name" value="YCF35"/>
    <property type="match status" value="1"/>
</dbReference>
<evidence type="ECO:0000256" key="4">
    <source>
        <dbReference type="ARBA" id="ARBA00022640"/>
    </source>
</evidence>
<dbReference type="EMBL" id="MF101435">
    <property type="protein sequence ID" value="ARW64902.1"/>
    <property type="molecule type" value="Genomic_DNA"/>
</dbReference>
<name>A0A1Z1MGC2_9FLOR</name>
<keyword evidence="5" id="KW-0150">Chloroplast</keyword>
<comment type="subcellular location">
    <subcellularLocation>
        <location evidence="1">Plastid</location>
    </subcellularLocation>
</comment>
<geneLocation type="chloroplast" evidence="5"/>
<sequence>MSHFSKIKTSITNLRILKKSILDLGLKYINSGEYSLTHCKAGLFVYDHSTTIQDTPFISFEWVNNDYTMVVDLDLWRLDVDFNYFTDRLFPQYGYNIVIDNGSFGGFHKAIESFVEDGSIKVTFKKFC</sequence>
<evidence type="ECO:0000256" key="1">
    <source>
        <dbReference type="ARBA" id="ARBA00004474"/>
    </source>
</evidence>
<dbReference type="Pfam" id="PF06868">
    <property type="entry name" value="DUF1257"/>
    <property type="match status" value="1"/>
</dbReference>
<comment type="similarity">
    <text evidence="2">Belongs to the ycf35 family.</text>
</comment>
<proteinExistence type="inferred from homology"/>
<protein>
    <recommendedName>
        <fullName evidence="3">Uncharacterized protein ycf35</fullName>
    </recommendedName>
</protein>
<dbReference type="PANTHER" id="PTHR39638:SF2">
    <property type="entry name" value="YCF35"/>
    <property type="match status" value="1"/>
</dbReference>
<evidence type="ECO:0000256" key="3">
    <source>
        <dbReference type="ARBA" id="ARBA00021585"/>
    </source>
</evidence>
<gene>
    <name evidence="5" type="primary">ycf35</name>
</gene>
<dbReference type="InterPro" id="IPR009666">
    <property type="entry name" value="Uncharacterised_Ycf35"/>
</dbReference>
<dbReference type="AlphaFoldDB" id="A0A1Z1MGC2"/>
<organism evidence="5">
    <name type="scientific">Polysiphonia sertularioides</name>
    <dbReference type="NCBI Taxonomy" id="945028"/>
    <lineage>
        <taxon>Eukaryota</taxon>
        <taxon>Rhodophyta</taxon>
        <taxon>Florideophyceae</taxon>
        <taxon>Rhodymeniophycidae</taxon>
        <taxon>Ceramiales</taxon>
        <taxon>Rhodomelaceae</taxon>
        <taxon>Polysiphonioideae</taxon>
        <taxon>Polysiphonia</taxon>
    </lineage>
</organism>
<keyword evidence="4 5" id="KW-0934">Plastid</keyword>
<reference evidence="5" key="1">
    <citation type="journal article" date="2017" name="J. Phycol.">
        <title>Analysis of chloroplast genomes and a supermatrix inform reclassification of the Rhodomelaceae (Rhodophyta).</title>
        <authorList>
            <person name="Diaz-Tapia P."/>
            <person name="Maggs C.A."/>
            <person name="West J.A."/>
            <person name="Verbruggen H."/>
        </authorList>
    </citation>
    <scope>NUCLEOTIDE SEQUENCE</scope>
    <source>
        <strain evidence="5">PD0001</strain>
    </source>
</reference>
<accession>A0A1Z1MGC2</accession>
<evidence type="ECO:0000256" key="2">
    <source>
        <dbReference type="ARBA" id="ARBA00009068"/>
    </source>
</evidence>